<name>A0AA39X5F7_9PEZI</name>
<keyword evidence="2" id="KW-1185">Reference proteome</keyword>
<dbReference type="EMBL" id="JAULSU010000002">
    <property type="protein sequence ID" value="KAK0627658.1"/>
    <property type="molecule type" value="Genomic_DNA"/>
</dbReference>
<comment type="caution">
    <text evidence="1">The sequence shown here is derived from an EMBL/GenBank/DDBJ whole genome shotgun (WGS) entry which is preliminary data.</text>
</comment>
<protein>
    <submittedName>
        <fullName evidence="1">Uncharacterized protein</fullName>
    </submittedName>
</protein>
<dbReference type="AlphaFoldDB" id="A0AA39X5F7"/>
<dbReference type="Proteomes" id="UP001175000">
    <property type="component" value="Unassembled WGS sequence"/>
</dbReference>
<sequence length="532" mass="59640">MEAPEQEAGRGPPLDDDGNSIYLEEQNKLGDLGIFKIGAQIVVVSQEPTEKAHFLRNLSGIPARFFKATNKIMFQVIFRRAPLDQFAISIVPGKEADAAQRDSFEFVDHVVVGSDRNRLESVLLKAKLIAVLILAASFHAGTHRQRPDCDVLQLEVSAPRALPTHSAIATDIDLWGRSLPVSQGRSKPMHAQQQRHFTNCFCSILAPLHVDADQEHIKNTVRLAKMHGPNLERTPFVPASLDPCREDEGHAVDFILLEEANLRLGFSSNAPPAPWWNNGIGDAVSNLDALRQDQELALEKSQEDIVHNALENRDPHQSYDLEESLDLEPTLAQKIFDMNKGFSLLMWNKGHNRDFSTALGSVNASIGADYETLVEEICSDEIDIMKLMSIHRIGRFEREDPSSIKQTIDKYYRARRGHELGNLSSPPVMPALFQARTSGWRAIVAAHIAAVAAVIHSFIKDTLERVFQDRVPRENFLQKSLMDKLEKLYQDSLRVAYDILSDERNERPSTHNHGYAESMRSIQTARDAAVQS</sequence>
<organism evidence="1 2">
    <name type="scientific">Immersiella caudata</name>
    <dbReference type="NCBI Taxonomy" id="314043"/>
    <lineage>
        <taxon>Eukaryota</taxon>
        <taxon>Fungi</taxon>
        <taxon>Dikarya</taxon>
        <taxon>Ascomycota</taxon>
        <taxon>Pezizomycotina</taxon>
        <taxon>Sordariomycetes</taxon>
        <taxon>Sordariomycetidae</taxon>
        <taxon>Sordariales</taxon>
        <taxon>Lasiosphaeriaceae</taxon>
        <taxon>Immersiella</taxon>
    </lineage>
</organism>
<gene>
    <name evidence="1" type="ORF">B0T14DRAFT_552544</name>
</gene>
<accession>A0AA39X5F7</accession>
<evidence type="ECO:0000313" key="1">
    <source>
        <dbReference type="EMBL" id="KAK0627658.1"/>
    </source>
</evidence>
<proteinExistence type="predicted"/>
<evidence type="ECO:0000313" key="2">
    <source>
        <dbReference type="Proteomes" id="UP001175000"/>
    </source>
</evidence>
<reference evidence="1" key="1">
    <citation type="submission" date="2023-06" db="EMBL/GenBank/DDBJ databases">
        <title>Genome-scale phylogeny and comparative genomics of the fungal order Sordariales.</title>
        <authorList>
            <consortium name="Lawrence Berkeley National Laboratory"/>
            <person name="Hensen N."/>
            <person name="Bonometti L."/>
            <person name="Westerberg I."/>
            <person name="Brannstrom I.O."/>
            <person name="Guillou S."/>
            <person name="Cros-Aarteil S."/>
            <person name="Calhoun S."/>
            <person name="Haridas S."/>
            <person name="Kuo A."/>
            <person name="Mondo S."/>
            <person name="Pangilinan J."/>
            <person name="Riley R."/>
            <person name="Labutti K."/>
            <person name="Andreopoulos B."/>
            <person name="Lipzen A."/>
            <person name="Chen C."/>
            <person name="Yanf M."/>
            <person name="Daum C."/>
            <person name="Ng V."/>
            <person name="Clum A."/>
            <person name="Steindorff A."/>
            <person name="Ohm R."/>
            <person name="Martin F."/>
            <person name="Silar P."/>
            <person name="Natvig D."/>
            <person name="Lalanne C."/>
            <person name="Gautier V."/>
            <person name="Ament-Velasquez S.L."/>
            <person name="Kruys A."/>
            <person name="Hutchinson M.I."/>
            <person name="Powell A.J."/>
            <person name="Barry K."/>
            <person name="Miller A.N."/>
            <person name="Grigoriev I.V."/>
            <person name="Debuchy R."/>
            <person name="Gladieux P."/>
            <person name="Thoren M.H."/>
            <person name="Johannesson H."/>
        </authorList>
    </citation>
    <scope>NUCLEOTIDE SEQUENCE</scope>
    <source>
        <strain evidence="1">CBS 606.72</strain>
    </source>
</reference>